<keyword evidence="5 10" id="KW-0418">Kinase</keyword>
<feature type="transmembrane region" description="Helical" evidence="8">
    <location>
        <begin position="171"/>
        <end position="191"/>
    </location>
</feature>
<feature type="region of interest" description="Disordered" evidence="7">
    <location>
        <begin position="194"/>
        <end position="218"/>
    </location>
</feature>
<dbReference type="InterPro" id="IPR011009">
    <property type="entry name" value="Kinase-like_dom_sf"/>
</dbReference>
<proteinExistence type="predicted"/>
<keyword evidence="8" id="KW-0812">Transmembrane</keyword>
<evidence type="ECO:0000256" key="4">
    <source>
        <dbReference type="ARBA" id="ARBA00022741"/>
    </source>
</evidence>
<dbReference type="EMBL" id="OBDY01000005">
    <property type="protein sequence ID" value="SNY39123.1"/>
    <property type="molecule type" value="Genomic_DNA"/>
</dbReference>
<keyword evidence="6" id="KW-0067">ATP-binding</keyword>
<dbReference type="InterPro" id="IPR000719">
    <property type="entry name" value="Prot_kinase_dom"/>
</dbReference>
<accession>A0A285HU13</accession>
<keyword evidence="8" id="KW-1133">Transmembrane helix</keyword>
<evidence type="ECO:0000256" key="5">
    <source>
        <dbReference type="ARBA" id="ARBA00022777"/>
    </source>
</evidence>
<keyword evidence="2" id="KW-0723">Serine/threonine-protein kinase</keyword>
<evidence type="ECO:0000256" key="8">
    <source>
        <dbReference type="SAM" id="Phobius"/>
    </source>
</evidence>
<evidence type="ECO:0000259" key="9">
    <source>
        <dbReference type="PROSITE" id="PS50011"/>
    </source>
</evidence>
<dbReference type="EC" id="2.7.11.1" evidence="1"/>
<evidence type="ECO:0000256" key="2">
    <source>
        <dbReference type="ARBA" id="ARBA00022527"/>
    </source>
</evidence>
<reference evidence="10 11" key="1">
    <citation type="submission" date="2017-09" db="EMBL/GenBank/DDBJ databases">
        <authorList>
            <person name="Ehlers B."/>
            <person name="Leendertz F.H."/>
        </authorList>
    </citation>
    <scope>NUCLEOTIDE SEQUENCE [LARGE SCALE GENOMIC DNA]</scope>
    <source>
        <strain evidence="10 11">CGMCC 4.6857</strain>
    </source>
</reference>
<dbReference type="PROSITE" id="PS50011">
    <property type="entry name" value="PROTEIN_KINASE_DOM"/>
    <property type="match status" value="1"/>
</dbReference>
<dbReference type="SUPFAM" id="SSF56112">
    <property type="entry name" value="Protein kinase-like (PK-like)"/>
    <property type="match status" value="1"/>
</dbReference>
<name>A0A285HU13_9ACTN</name>
<evidence type="ECO:0000313" key="10">
    <source>
        <dbReference type="EMBL" id="SNY39123.1"/>
    </source>
</evidence>
<keyword evidence="4" id="KW-0547">Nucleotide-binding</keyword>
<protein>
    <recommendedName>
        <fullName evidence="1">non-specific serine/threonine protein kinase</fullName>
        <ecNumber evidence="1">2.7.11.1</ecNumber>
    </recommendedName>
</protein>
<dbReference type="Gene3D" id="1.10.510.10">
    <property type="entry name" value="Transferase(Phosphotransferase) domain 1"/>
    <property type="match status" value="1"/>
</dbReference>
<evidence type="ECO:0000256" key="7">
    <source>
        <dbReference type="SAM" id="MobiDB-lite"/>
    </source>
</evidence>
<keyword evidence="8" id="KW-0472">Membrane</keyword>
<dbReference type="PANTHER" id="PTHR43289">
    <property type="entry name" value="MITOGEN-ACTIVATED PROTEIN KINASE KINASE KINASE 20-RELATED"/>
    <property type="match status" value="1"/>
</dbReference>
<organism evidence="10 11">
    <name type="scientific">Paractinoplanes atraurantiacus</name>
    <dbReference type="NCBI Taxonomy" id="1036182"/>
    <lineage>
        <taxon>Bacteria</taxon>
        <taxon>Bacillati</taxon>
        <taxon>Actinomycetota</taxon>
        <taxon>Actinomycetes</taxon>
        <taxon>Micromonosporales</taxon>
        <taxon>Micromonosporaceae</taxon>
        <taxon>Paractinoplanes</taxon>
    </lineage>
</organism>
<dbReference type="GO" id="GO:0005524">
    <property type="term" value="F:ATP binding"/>
    <property type="evidence" value="ECO:0007669"/>
    <property type="project" value="UniProtKB-KW"/>
</dbReference>
<dbReference type="Pfam" id="PF00069">
    <property type="entry name" value="Pkinase"/>
    <property type="match status" value="1"/>
</dbReference>
<dbReference type="Proteomes" id="UP000219612">
    <property type="component" value="Unassembled WGS sequence"/>
</dbReference>
<keyword evidence="11" id="KW-1185">Reference proteome</keyword>
<feature type="region of interest" description="Disordered" evidence="7">
    <location>
        <begin position="115"/>
        <end position="164"/>
    </location>
</feature>
<feature type="domain" description="Protein kinase" evidence="9">
    <location>
        <begin position="1"/>
        <end position="111"/>
    </location>
</feature>
<evidence type="ECO:0000256" key="3">
    <source>
        <dbReference type="ARBA" id="ARBA00022679"/>
    </source>
</evidence>
<evidence type="ECO:0000313" key="11">
    <source>
        <dbReference type="Proteomes" id="UP000219612"/>
    </source>
</evidence>
<feature type="compositionally biased region" description="Basic and acidic residues" evidence="7">
    <location>
        <begin position="115"/>
        <end position="129"/>
    </location>
</feature>
<keyword evidence="3" id="KW-0808">Transferase</keyword>
<dbReference type="AlphaFoldDB" id="A0A285HU13"/>
<sequence>MVGTVAYMAPERFEAHEPAVGPAADIFAWGVLITYAGTGSTPFAADSPAATAARILTQPPALGRLPSPLREIVARTLAKDPSDRPTAAQLLDLLLDTGSHGAAELTGHPDLRQAAENAQARDPRPRDPQARNPQTRDPQARDAQARDAQARDAQARDARVQGARRVGRRRVLATLVAAVAALGGAGAWIAADSPERGPDASGPVTSLKPAGSGKPAPTVRQAEGRVLISDRLDRPGRWEAAEDELGTCSFAGGRMVVTAGAGGANSCPGPEDRVAGDQSVAVTATLLEPRSCAWIGFRRLSDALGYNLFLCPDRVTLSVDAGDTRNTVTTVRSAIFTGGDHRIELRLEKGVATFSVDGVRLGTGPVGDRRLLTGRIELGLEIDGRGERGSVAFRDVEIRKL</sequence>
<gene>
    <name evidence="10" type="ORF">SAMN05421748_105312</name>
</gene>
<evidence type="ECO:0000256" key="6">
    <source>
        <dbReference type="ARBA" id="ARBA00022840"/>
    </source>
</evidence>
<dbReference type="GO" id="GO:0004674">
    <property type="term" value="F:protein serine/threonine kinase activity"/>
    <property type="evidence" value="ECO:0007669"/>
    <property type="project" value="UniProtKB-KW"/>
</dbReference>
<dbReference type="PANTHER" id="PTHR43289:SF6">
    <property type="entry name" value="SERINE_THREONINE-PROTEIN KINASE NEKL-3"/>
    <property type="match status" value="1"/>
</dbReference>
<feature type="compositionally biased region" description="Basic and acidic residues" evidence="7">
    <location>
        <begin position="138"/>
        <end position="159"/>
    </location>
</feature>
<evidence type="ECO:0000256" key="1">
    <source>
        <dbReference type="ARBA" id="ARBA00012513"/>
    </source>
</evidence>